<dbReference type="InterPro" id="IPR035979">
    <property type="entry name" value="RBD_domain_sf"/>
</dbReference>
<dbReference type="PROSITE" id="PS50102">
    <property type="entry name" value="RRM"/>
    <property type="match status" value="1"/>
</dbReference>
<dbReference type="InterPro" id="IPR012677">
    <property type="entry name" value="Nucleotide-bd_a/b_plait_sf"/>
</dbReference>
<dbReference type="OrthoDB" id="9798855at2"/>
<evidence type="ECO:0000259" key="2">
    <source>
        <dbReference type="PROSITE" id="PS50102"/>
    </source>
</evidence>
<accession>A0A1C3D0N8</accession>
<evidence type="ECO:0000256" key="1">
    <source>
        <dbReference type="ARBA" id="ARBA00022884"/>
    </source>
</evidence>
<dbReference type="GO" id="GO:0003723">
    <property type="term" value="F:RNA binding"/>
    <property type="evidence" value="ECO:0007669"/>
    <property type="project" value="UniProtKB-KW"/>
</dbReference>
<dbReference type="InterPro" id="IPR000504">
    <property type="entry name" value="RRM_dom"/>
</dbReference>
<protein>
    <submittedName>
        <fullName evidence="3">RNA-binding protein</fullName>
    </submittedName>
</protein>
<dbReference type="STRING" id="1891224.BBP83_00705"/>
<dbReference type="Proteomes" id="UP000186553">
    <property type="component" value="Unassembled WGS sequence"/>
</dbReference>
<dbReference type="SMART" id="SM00360">
    <property type="entry name" value="RRM"/>
    <property type="match status" value="1"/>
</dbReference>
<evidence type="ECO:0000313" key="4">
    <source>
        <dbReference type="Proteomes" id="UP000186553"/>
    </source>
</evidence>
<organism evidence="3 4">
    <name type="scientific">Acinetobacter celticus</name>
    <dbReference type="NCBI Taxonomy" id="1891224"/>
    <lineage>
        <taxon>Bacteria</taxon>
        <taxon>Pseudomonadati</taxon>
        <taxon>Pseudomonadota</taxon>
        <taxon>Gammaproteobacteria</taxon>
        <taxon>Moraxellales</taxon>
        <taxon>Moraxellaceae</taxon>
        <taxon>Acinetobacter</taxon>
    </lineage>
</organism>
<sequence length="92" mass="10133">MKILVRNLERTVGEAELLELFKAYGTVKSCTLVMDPTTGKSKGFAFVDMPHGREAVKAIKGLNTLRLHGHGIRVKQAENKPEVKADVKSEAK</sequence>
<dbReference type="Gene3D" id="3.30.70.330">
    <property type="match status" value="1"/>
</dbReference>
<dbReference type="EMBL" id="MBDL01000001">
    <property type="protein sequence ID" value="ODA14369.1"/>
    <property type="molecule type" value="Genomic_DNA"/>
</dbReference>
<reference evidence="3 4" key="1">
    <citation type="submission" date="2016-07" db="EMBL/GenBank/DDBJ databases">
        <title>Acinetobacter sp. ANC 4603.</title>
        <authorList>
            <person name="Radolfova-Krizova L."/>
            <person name="Nemec A."/>
        </authorList>
    </citation>
    <scope>NUCLEOTIDE SEQUENCE [LARGE SCALE GENOMIC DNA]</scope>
    <source>
        <strain evidence="3 4">ANC 4603</strain>
    </source>
</reference>
<gene>
    <name evidence="3" type="ORF">BBP83_00705</name>
</gene>
<dbReference type="Pfam" id="PF00076">
    <property type="entry name" value="RRM_1"/>
    <property type="match status" value="1"/>
</dbReference>
<keyword evidence="1" id="KW-0694">RNA-binding</keyword>
<dbReference type="SUPFAM" id="SSF54928">
    <property type="entry name" value="RNA-binding domain, RBD"/>
    <property type="match status" value="1"/>
</dbReference>
<keyword evidence="4" id="KW-1185">Reference proteome</keyword>
<proteinExistence type="predicted"/>
<dbReference type="RefSeq" id="WP_068885510.1">
    <property type="nucleotide sequence ID" value="NZ_CBCRUU010000003.1"/>
</dbReference>
<name>A0A1C3D0N8_9GAMM</name>
<dbReference type="PANTHER" id="PTHR48027">
    <property type="entry name" value="HETEROGENEOUS NUCLEAR RIBONUCLEOPROTEIN 87F-RELATED"/>
    <property type="match status" value="1"/>
</dbReference>
<evidence type="ECO:0000313" key="3">
    <source>
        <dbReference type="EMBL" id="ODA14369.1"/>
    </source>
</evidence>
<feature type="domain" description="RRM" evidence="2">
    <location>
        <begin position="1"/>
        <end position="79"/>
    </location>
</feature>
<dbReference type="AlphaFoldDB" id="A0A1C3D0N8"/>
<dbReference type="InterPro" id="IPR052462">
    <property type="entry name" value="SLIRP/GR-RBP-like"/>
</dbReference>
<comment type="caution">
    <text evidence="3">The sequence shown here is derived from an EMBL/GenBank/DDBJ whole genome shotgun (WGS) entry which is preliminary data.</text>
</comment>